<sequence length="112" mass="12441">MRFIITWGTPSSQFRVCFSAKREEAETLNFQRVSMRVPSTLRSRATGAACGGTVWGRSQAANRACAENKAKPGAPSPEGKFRTRSDHGDPSIPWALSTKYQALRRARLSVRR</sequence>
<comment type="caution">
    <text evidence="2">The sequence shown here is derived from an EMBL/GenBank/DDBJ whole genome shotgun (WGS) entry which is preliminary data.</text>
</comment>
<evidence type="ECO:0000256" key="1">
    <source>
        <dbReference type="SAM" id="MobiDB-lite"/>
    </source>
</evidence>
<reference evidence="2" key="1">
    <citation type="journal article" date="2023" name="Science">
        <title>Genome structures resolve the early diversification of teleost fishes.</title>
        <authorList>
            <person name="Parey E."/>
            <person name="Louis A."/>
            <person name="Montfort J."/>
            <person name="Bouchez O."/>
            <person name="Roques C."/>
            <person name="Iampietro C."/>
            <person name="Lluch J."/>
            <person name="Castinel A."/>
            <person name="Donnadieu C."/>
            <person name="Desvignes T."/>
            <person name="Floi Bucao C."/>
            <person name="Jouanno E."/>
            <person name="Wen M."/>
            <person name="Mejri S."/>
            <person name="Dirks R."/>
            <person name="Jansen H."/>
            <person name="Henkel C."/>
            <person name="Chen W.J."/>
            <person name="Zahm M."/>
            <person name="Cabau C."/>
            <person name="Klopp C."/>
            <person name="Thompson A.W."/>
            <person name="Robinson-Rechavi M."/>
            <person name="Braasch I."/>
            <person name="Lecointre G."/>
            <person name="Bobe J."/>
            <person name="Postlethwait J.H."/>
            <person name="Berthelot C."/>
            <person name="Roest Crollius H."/>
            <person name="Guiguen Y."/>
        </authorList>
    </citation>
    <scope>NUCLEOTIDE SEQUENCE</scope>
    <source>
        <strain evidence="2">WJC10195</strain>
    </source>
</reference>
<dbReference type="EMBL" id="JAINUF010000014">
    <property type="protein sequence ID" value="KAJ8342442.1"/>
    <property type="molecule type" value="Genomic_DNA"/>
</dbReference>
<accession>A0A9Q1EPC3</accession>
<keyword evidence="3" id="KW-1185">Reference proteome</keyword>
<dbReference type="AlphaFoldDB" id="A0A9Q1EPC3"/>
<gene>
    <name evidence="2" type="ORF">SKAU_G00323700</name>
</gene>
<proteinExistence type="predicted"/>
<feature type="region of interest" description="Disordered" evidence="1">
    <location>
        <begin position="65"/>
        <end position="93"/>
    </location>
</feature>
<feature type="compositionally biased region" description="Basic and acidic residues" evidence="1">
    <location>
        <begin position="79"/>
        <end position="89"/>
    </location>
</feature>
<evidence type="ECO:0000313" key="2">
    <source>
        <dbReference type="EMBL" id="KAJ8342442.1"/>
    </source>
</evidence>
<protein>
    <submittedName>
        <fullName evidence="2">Uncharacterized protein</fullName>
    </submittedName>
</protein>
<evidence type="ECO:0000313" key="3">
    <source>
        <dbReference type="Proteomes" id="UP001152622"/>
    </source>
</evidence>
<dbReference type="Proteomes" id="UP001152622">
    <property type="component" value="Chromosome 14"/>
</dbReference>
<name>A0A9Q1EPC3_SYNKA</name>
<organism evidence="2 3">
    <name type="scientific">Synaphobranchus kaupii</name>
    <name type="common">Kaup's arrowtooth eel</name>
    <dbReference type="NCBI Taxonomy" id="118154"/>
    <lineage>
        <taxon>Eukaryota</taxon>
        <taxon>Metazoa</taxon>
        <taxon>Chordata</taxon>
        <taxon>Craniata</taxon>
        <taxon>Vertebrata</taxon>
        <taxon>Euteleostomi</taxon>
        <taxon>Actinopterygii</taxon>
        <taxon>Neopterygii</taxon>
        <taxon>Teleostei</taxon>
        <taxon>Anguilliformes</taxon>
        <taxon>Synaphobranchidae</taxon>
        <taxon>Synaphobranchus</taxon>
    </lineage>
</organism>